<accession>S9QQT2</accession>
<evidence type="ECO:0000256" key="1">
    <source>
        <dbReference type="ARBA" id="ARBA00001946"/>
    </source>
</evidence>
<proteinExistence type="predicted"/>
<evidence type="ECO:0000313" key="6">
    <source>
        <dbReference type="EMBL" id="EPX81998.1"/>
    </source>
</evidence>
<organism evidence="6 7">
    <name type="scientific">Salipiger mucosus DSM 16094</name>
    <dbReference type="NCBI Taxonomy" id="1123237"/>
    <lineage>
        <taxon>Bacteria</taxon>
        <taxon>Pseudomonadati</taxon>
        <taxon>Pseudomonadota</taxon>
        <taxon>Alphaproteobacteria</taxon>
        <taxon>Rhodobacterales</taxon>
        <taxon>Roseobacteraceae</taxon>
        <taxon>Salipiger</taxon>
    </lineage>
</organism>
<feature type="domain" description="Nudix hydrolase" evidence="5">
    <location>
        <begin position="18"/>
        <end position="147"/>
    </location>
</feature>
<dbReference type="HOGENOM" id="CLU_037162_8_1_5"/>
<dbReference type="AlphaFoldDB" id="S9QQT2"/>
<comment type="caution">
    <text evidence="6">The sequence shown here is derived from an EMBL/GenBank/DDBJ whole genome shotgun (WGS) entry which is preliminary data.</text>
</comment>
<dbReference type="RefSeq" id="WP_020039772.1">
    <property type="nucleotide sequence ID" value="NZ_KE557276.1"/>
</dbReference>
<evidence type="ECO:0000256" key="2">
    <source>
        <dbReference type="ARBA" id="ARBA00022723"/>
    </source>
</evidence>
<dbReference type="SUPFAM" id="SSF55811">
    <property type="entry name" value="Nudix"/>
    <property type="match status" value="1"/>
</dbReference>
<evidence type="ECO:0000256" key="4">
    <source>
        <dbReference type="ARBA" id="ARBA00022842"/>
    </source>
</evidence>
<keyword evidence="3" id="KW-0378">Hydrolase</keyword>
<name>S9QQT2_9RHOB</name>
<dbReference type="eggNOG" id="COG1051">
    <property type="taxonomic scope" value="Bacteria"/>
</dbReference>
<dbReference type="InterPro" id="IPR047198">
    <property type="entry name" value="DDP-like_NUDIX"/>
</dbReference>
<evidence type="ECO:0000313" key="7">
    <source>
        <dbReference type="Proteomes" id="UP000015347"/>
    </source>
</evidence>
<dbReference type="PANTHER" id="PTHR12629">
    <property type="entry name" value="DIPHOSPHOINOSITOL POLYPHOSPHATE PHOSPHOHYDROLASE"/>
    <property type="match status" value="1"/>
</dbReference>
<keyword evidence="2" id="KW-0479">Metal-binding</keyword>
<gene>
    <name evidence="6" type="ORF">Salmuc_02362</name>
</gene>
<reference evidence="7" key="1">
    <citation type="journal article" date="2014" name="Stand. Genomic Sci.">
        <title>Genome sequence of the exopolysaccharide-producing Salipiger mucosus type strain (DSM 16094(T)), a moderately halophilic member of the Roseobacter clade.</title>
        <authorList>
            <person name="Riedel T."/>
            <person name="Spring S."/>
            <person name="Fiebig A."/>
            <person name="Petersen J."/>
            <person name="Kyrpides N.C."/>
            <person name="Goker M."/>
            <person name="Klenk H.P."/>
        </authorList>
    </citation>
    <scope>NUCLEOTIDE SEQUENCE [LARGE SCALE GENOMIC DNA]</scope>
    <source>
        <strain evidence="7">DSM 16094</strain>
    </source>
</reference>
<dbReference type="InterPro" id="IPR015797">
    <property type="entry name" value="NUDIX_hydrolase-like_dom_sf"/>
</dbReference>
<dbReference type="PROSITE" id="PS51462">
    <property type="entry name" value="NUDIX"/>
    <property type="match status" value="1"/>
</dbReference>
<protein>
    <submittedName>
        <fullName evidence="6">NUDIX domain protein</fullName>
    </submittedName>
</protein>
<keyword evidence="7" id="KW-1185">Reference proteome</keyword>
<dbReference type="STRING" id="1123237.Salmuc_02362"/>
<dbReference type="InterPro" id="IPR000086">
    <property type="entry name" value="NUDIX_hydrolase_dom"/>
</dbReference>
<dbReference type="EMBL" id="APVH01000027">
    <property type="protein sequence ID" value="EPX81998.1"/>
    <property type="molecule type" value="Genomic_DNA"/>
</dbReference>
<dbReference type="Gene3D" id="3.90.79.10">
    <property type="entry name" value="Nucleoside Triphosphate Pyrophosphohydrolase"/>
    <property type="match status" value="1"/>
</dbReference>
<evidence type="ECO:0000256" key="3">
    <source>
        <dbReference type="ARBA" id="ARBA00022801"/>
    </source>
</evidence>
<dbReference type="GO" id="GO:0046872">
    <property type="term" value="F:metal ion binding"/>
    <property type="evidence" value="ECO:0007669"/>
    <property type="project" value="UniProtKB-KW"/>
</dbReference>
<dbReference type="GO" id="GO:0016462">
    <property type="term" value="F:pyrophosphatase activity"/>
    <property type="evidence" value="ECO:0007669"/>
    <property type="project" value="InterPro"/>
</dbReference>
<dbReference type="OrthoDB" id="7066910at2"/>
<dbReference type="PANTHER" id="PTHR12629:SF0">
    <property type="entry name" value="DIPHOSPHOINOSITOL-POLYPHOSPHATE DIPHOSPHATASE"/>
    <property type="match status" value="1"/>
</dbReference>
<evidence type="ECO:0000259" key="5">
    <source>
        <dbReference type="PROSITE" id="PS51462"/>
    </source>
</evidence>
<keyword evidence="4" id="KW-0460">Magnesium</keyword>
<dbReference type="Proteomes" id="UP000015347">
    <property type="component" value="Unassembled WGS sequence"/>
</dbReference>
<comment type="cofactor">
    <cofactor evidence="1">
        <name>Mg(2+)</name>
        <dbReference type="ChEBI" id="CHEBI:18420"/>
    </cofactor>
</comment>
<dbReference type="CDD" id="cd04666">
    <property type="entry name" value="NUDIX_DIPP2_like_Nudt4"/>
    <property type="match status" value="1"/>
</dbReference>
<sequence>MTKQPKHEQLFSNAPDQVPHLQYAALCYRRRGGKLQILMITSRGGRRWTLPKGWPMRGRTPAETAAREAWEEAGVRGTPARNSVGGYTYRKRSTRQTHLAMVFPIEVSKLDKRFPERRIRKRRWVSRRRAAEMVAQPDLAQLLLRFDPDNLGR</sequence>
<dbReference type="Pfam" id="PF00293">
    <property type="entry name" value="NUDIX"/>
    <property type="match status" value="1"/>
</dbReference>
<dbReference type="GO" id="GO:0005737">
    <property type="term" value="C:cytoplasm"/>
    <property type="evidence" value="ECO:0007669"/>
    <property type="project" value="TreeGrafter"/>
</dbReference>